<evidence type="ECO:0000313" key="1">
    <source>
        <dbReference type="EMBL" id="QKJ85718.1"/>
    </source>
</evidence>
<organism evidence="1 2">
    <name type="scientific">Paramixta manurensis</name>
    <dbReference type="NCBI Taxonomy" id="2740817"/>
    <lineage>
        <taxon>Bacteria</taxon>
        <taxon>Pseudomonadati</taxon>
        <taxon>Pseudomonadota</taxon>
        <taxon>Gammaproteobacteria</taxon>
        <taxon>Enterobacterales</taxon>
        <taxon>Erwiniaceae</taxon>
        <taxon>Paramixta</taxon>
    </lineage>
</organism>
<name>A0A6M8U502_9GAMM</name>
<keyword evidence="2" id="KW-1185">Reference proteome</keyword>
<dbReference type="InterPro" id="IPR028148">
    <property type="entry name" value="Imm74"/>
</dbReference>
<dbReference type="Pfam" id="PF15603">
    <property type="entry name" value="Imm74"/>
    <property type="match status" value="1"/>
</dbReference>
<evidence type="ECO:0000313" key="2">
    <source>
        <dbReference type="Proteomes" id="UP000505325"/>
    </source>
</evidence>
<dbReference type="RefSeq" id="WP_173632780.1">
    <property type="nucleotide sequence ID" value="NZ_CP054212.1"/>
</dbReference>
<proteinExistence type="predicted"/>
<reference evidence="1 2" key="1">
    <citation type="submission" date="2020-06" db="EMBL/GenBank/DDBJ databases">
        <title>Genome sequence of Paramixta manurensis strain PD-1.</title>
        <authorList>
            <person name="Lee C.W."/>
            <person name="Kim J."/>
        </authorList>
    </citation>
    <scope>NUCLEOTIDE SEQUENCE [LARGE SCALE GENOMIC DNA]</scope>
    <source>
        <strain evidence="1 2">PD-1</strain>
    </source>
</reference>
<protein>
    <submittedName>
        <fullName evidence="1">Uncharacterized protein</fullName>
    </submittedName>
</protein>
<dbReference type="AlphaFoldDB" id="A0A6M8U502"/>
<dbReference type="EMBL" id="CP054212">
    <property type="protein sequence ID" value="QKJ85718.1"/>
    <property type="molecule type" value="Genomic_DNA"/>
</dbReference>
<gene>
    <name evidence="1" type="ORF">PMPD1_0746</name>
</gene>
<accession>A0A6M8U502</accession>
<dbReference type="Proteomes" id="UP000505325">
    <property type="component" value="Chromosome"/>
</dbReference>
<dbReference type="KEGG" id="pmak:PMPD1_0746"/>
<sequence>MKITGTRSYIVLDENGRKIKVKGEMIVGGFIADVSSMKKFEPPYENEVLTEGIKRDYIDKTIKKTTGTHMVITFE</sequence>